<evidence type="ECO:0000256" key="7">
    <source>
        <dbReference type="ARBA" id="ARBA00023306"/>
    </source>
</evidence>
<reference evidence="9 10" key="1">
    <citation type="journal article" date="2016" name="Nat. Commun.">
        <title>Thousands of microbial genomes shed light on interconnected biogeochemical processes in an aquifer system.</title>
        <authorList>
            <person name="Anantharaman K."/>
            <person name="Brown C.T."/>
            <person name="Hug L.A."/>
            <person name="Sharon I."/>
            <person name="Castelle C.J."/>
            <person name="Probst A.J."/>
            <person name="Thomas B.C."/>
            <person name="Singh A."/>
            <person name="Wilkins M.J."/>
            <person name="Karaoz U."/>
            <person name="Brodie E.L."/>
            <person name="Williams K.H."/>
            <person name="Hubbard S.S."/>
            <person name="Banfield J.F."/>
        </authorList>
    </citation>
    <scope>NUCLEOTIDE SEQUENCE [LARGE SCALE GENOMIC DNA]</scope>
</reference>
<keyword evidence="5 8" id="KW-1133">Transmembrane helix</keyword>
<comment type="caution">
    <text evidence="9">The sequence shown here is derived from an EMBL/GenBank/DDBJ whole genome shotgun (WGS) entry which is preliminary data.</text>
</comment>
<evidence type="ECO:0000256" key="8">
    <source>
        <dbReference type="SAM" id="Phobius"/>
    </source>
</evidence>
<comment type="subcellular location">
    <subcellularLocation>
        <location evidence="1">Cell membrane</location>
        <topology evidence="1">Single-pass type II membrane protein</topology>
    </subcellularLocation>
</comment>
<organism evidence="9 10">
    <name type="scientific">Candidatus Edwardsbacteria bacterium GWF2_54_11</name>
    <dbReference type="NCBI Taxonomy" id="1817851"/>
    <lineage>
        <taxon>Bacteria</taxon>
        <taxon>Candidatus Edwardsiibacteriota</taxon>
    </lineage>
</organism>
<evidence type="ECO:0000256" key="4">
    <source>
        <dbReference type="ARBA" id="ARBA00022692"/>
    </source>
</evidence>
<keyword evidence="3" id="KW-0132">Cell division</keyword>
<evidence type="ECO:0000256" key="5">
    <source>
        <dbReference type="ARBA" id="ARBA00022989"/>
    </source>
</evidence>
<keyword evidence="6 8" id="KW-0472">Membrane</keyword>
<evidence type="ECO:0000256" key="1">
    <source>
        <dbReference type="ARBA" id="ARBA00004401"/>
    </source>
</evidence>
<evidence type="ECO:0000313" key="9">
    <source>
        <dbReference type="EMBL" id="OGF12894.1"/>
    </source>
</evidence>
<feature type="transmembrane region" description="Helical" evidence="8">
    <location>
        <begin position="20"/>
        <end position="37"/>
    </location>
</feature>
<dbReference type="GO" id="GO:0051301">
    <property type="term" value="P:cell division"/>
    <property type="evidence" value="ECO:0007669"/>
    <property type="project" value="UniProtKB-KW"/>
</dbReference>
<evidence type="ECO:0000256" key="2">
    <source>
        <dbReference type="ARBA" id="ARBA00022475"/>
    </source>
</evidence>
<keyword evidence="2" id="KW-1003">Cell membrane</keyword>
<evidence type="ECO:0000256" key="6">
    <source>
        <dbReference type="ARBA" id="ARBA00023136"/>
    </source>
</evidence>
<dbReference type="InterPro" id="IPR011922">
    <property type="entry name" value="Cell_div_FtsL"/>
</dbReference>
<dbReference type="AlphaFoldDB" id="A0A1F5RET4"/>
<keyword evidence="4 8" id="KW-0812">Transmembrane</keyword>
<dbReference type="EMBL" id="MFFM01000028">
    <property type="protein sequence ID" value="OGF12894.1"/>
    <property type="molecule type" value="Genomic_DNA"/>
</dbReference>
<protein>
    <recommendedName>
        <fullName evidence="11">Cell division protein FtsL</fullName>
    </recommendedName>
</protein>
<dbReference type="Pfam" id="PF04999">
    <property type="entry name" value="FtsL"/>
    <property type="match status" value="1"/>
</dbReference>
<gene>
    <name evidence="9" type="ORF">A2024_11750</name>
</gene>
<accession>A0A1F5RET4</accession>
<evidence type="ECO:0000313" key="10">
    <source>
        <dbReference type="Proteomes" id="UP000177230"/>
    </source>
</evidence>
<dbReference type="Proteomes" id="UP000177230">
    <property type="component" value="Unassembled WGS sequence"/>
</dbReference>
<name>A0A1F5RET4_9BACT</name>
<evidence type="ECO:0000256" key="3">
    <source>
        <dbReference type="ARBA" id="ARBA00022618"/>
    </source>
</evidence>
<keyword evidence="7" id="KW-0131">Cell cycle</keyword>
<sequence length="130" mass="14784">MSKYLHRGEYQPGRNKTGWLIAAISLAFFAVLFCYVWQKIYLARQVAAIEYYQEANRRISDRVKMLTVEKQQLSFRGRIEQVAMGGLGLAYPEKEQIVAIIQPPRGRDEAGWSSNLAGIFNPASTAWGQQ</sequence>
<proteinExistence type="predicted"/>
<dbReference type="GO" id="GO:0005886">
    <property type="term" value="C:plasma membrane"/>
    <property type="evidence" value="ECO:0007669"/>
    <property type="project" value="UniProtKB-SubCell"/>
</dbReference>
<evidence type="ECO:0008006" key="11">
    <source>
        <dbReference type="Google" id="ProtNLM"/>
    </source>
</evidence>